<dbReference type="PANTHER" id="PTHR43244:SF1">
    <property type="entry name" value="5,10-METHYLENETETRAHYDROMETHANOPTERIN REDUCTASE"/>
    <property type="match status" value="1"/>
</dbReference>
<feature type="domain" description="Luciferase-like" evidence="2">
    <location>
        <begin position="13"/>
        <end position="294"/>
    </location>
</feature>
<dbReference type="InterPro" id="IPR011251">
    <property type="entry name" value="Luciferase-like_dom"/>
</dbReference>
<dbReference type="STRING" id="1848.SAMN05443637_10845"/>
<dbReference type="NCBIfam" id="TIGR03841">
    <property type="entry name" value="F420_Rv3093c"/>
    <property type="match status" value="1"/>
</dbReference>
<proteinExistence type="predicted"/>
<evidence type="ECO:0000256" key="1">
    <source>
        <dbReference type="ARBA" id="ARBA00023002"/>
    </source>
</evidence>
<dbReference type="OrthoDB" id="3457164at2"/>
<name>A0A1M6TH91_PSETH</name>
<dbReference type="AlphaFoldDB" id="A0A1M6TH91"/>
<reference evidence="3 4" key="1">
    <citation type="submission" date="2016-11" db="EMBL/GenBank/DDBJ databases">
        <authorList>
            <person name="Jaros S."/>
            <person name="Januszkiewicz K."/>
            <person name="Wedrychowicz H."/>
        </authorList>
    </citation>
    <scope>NUCLEOTIDE SEQUENCE [LARGE SCALE GENOMIC DNA]</scope>
    <source>
        <strain evidence="3 4">DSM 43832</strain>
    </source>
</reference>
<evidence type="ECO:0000313" key="3">
    <source>
        <dbReference type="EMBL" id="SHK56365.1"/>
    </source>
</evidence>
<keyword evidence="4" id="KW-1185">Reference proteome</keyword>
<evidence type="ECO:0000313" key="4">
    <source>
        <dbReference type="Proteomes" id="UP000184363"/>
    </source>
</evidence>
<gene>
    <name evidence="3" type="ORF">SAMN05443637_10845</name>
</gene>
<dbReference type="Gene3D" id="3.20.20.30">
    <property type="entry name" value="Luciferase-like domain"/>
    <property type="match status" value="1"/>
</dbReference>
<dbReference type="PANTHER" id="PTHR43244">
    <property type="match status" value="1"/>
</dbReference>
<dbReference type="SUPFAM" id="SSF51679">
    <property type="entry name" value="Bacterial luciferase-like"/>
    <property type="match status" value="1"/>
</dbReference>
<sequence>MRWEVTLPLPGLPLRGHRELVEALPDLGWSGVWTGEGGGLDGLTPLAAAAAWQPRLRVGTGVLPVQTRGPAVLAQTAAALAGLTDAGVLLGVGSSVPAHVTALNGIGFDRPYARVRDTVRFLRAAVRGQLVDEDYATFAVRGFRLPAPARPPKIVVGALRPRMVRLGLDEGDGVITNILSAADLGAVLAAAGPVPGGKEIVVKVFVCPTEDARFARATGRRFLGWITNQPPYRAFHDWLGRGAQLAASRAAFDAGDIQRAGAAIPDDVVDALWVHGSPDECRARLAAFAQAGVSTVLVYLAPTPEPLPLAATLSALRPTDSQSRH</sequence>
<protein>
    <submittedName>
        <fullName evidence="3">Probable F420-dependent oxidoreductase, Rv3093c family</fullName>
    </submittedName>
</protein>
<dbReference type="RefSeq" id="WP_073457165.1">
    <property type="nucleotide sequence ID" value="NZ_CALGVN010000008.1"/>
</dbReference>
<keyword evidence="1" id="KW-0560">Oxidoreductase</keyword>
<dbReference type="GO" id="GO:0016705">
    <property type="term" value="F:oxidoreductase activity, acting on paired donors, with incorporation or reduction of molecular oxygen"/>
    <property type="evidence" value="ECO:0007669"/>
    <property type="project" value="InterPro"/>
</dbReference>
<dbReference type="EMBL" id="FRAP01000008">
    <property type="protein sequence ID" value="SHK56365.1"/>
    <property type="molecule type" value="Genomic_DNA"/>
</dbReference>
<dbReference type="InterPro" id="IPR036661">
    <property type="entry name" value="Luciferase-like_sf"/>
</dbReference>
<dbReference type="InterPro" id="IPR022526">
    <property type="entry name" value="F420_Rv3093c"/>
</dbReference>
<accession>A0A1M6TH91</accession>
<dbReference type="InterPro" id="IPR050564">
    <property type="entry name" value="F420-G6PD/mer"/>
</dbReference>
<dbReference type="Proteomes" id="UP000184363">
    <property type="component" value="Unassembled WGS sequence"/>
</dbReference>
<dbReference type="Pfam" id="PF00296">
    <property type="entry name" value="Bac_luciferase"/>
    <property type="match status" value="1"/>
</dbReference>
<organism evidence="3 4">
    <name type="scientific">Pseudonocardia thermophila</name>
    <dbReference type="NCBI Taxonomy" id="1848"/>
    <lineage>
        <taxon>Bacteria</taxon>
        <taxon>Bacillati</taxon>
        <taxon>Actinomycetota</taxon>
        <taxon>Actinomycetes</taxon>
        <taxon>Pseudonocardiales</taxon>
        <taxon>Pseudonocardiaceae</taxon>
        <taxon>Pseudonocardia</taxon>
    </lineage>
</organism>
<evidence type="ECO:0000259" key="2">
    <source>
        <dbReference type="Pfam" id="PF00296"/>
    </source>
</evidence>